<dbReference type="CDD" id="cd02440">
    <property type="entry name" value="AdoMet_MTases"/>
    <property type="match status" value="1"/>
</dbReference>
<name>A0AAD7DBQ6_MYCRO</name>
<comment type="caution">
    <text evidence="2">The sequence shown here is derived from an EMBL/GenBank/DDBJ whole genome shotgun (WGS) entry which is preliminary data.</text>
</comment>
<feature type="region of interest" description="Disordered" evidence="1">
    <location>
        <begin position="237"/>
        <end position="273"/>
    </location>
</feature>
<evidence type="ECO:0000313" key="3">
    <source>
        <dbReference type="Proteomes" id="UP001221757"/>
    </source>
</evidence>
<dbReference type="PANTHER" id="PTHR43591">
    <property type="entry name" value="METHYLTRANSFERASE"/>
    <property type="match status" value="1"/>
</dbReference>
<sequence length="586" mass="64119">MRVPVASLLPRTQTRAQIQYQPPPGLLYRHTPANADPNEIYPSNTTARARHKSTTFQPTRSNDAPRSNRASIPIDYVFRAARAKSASGYFKPNYSYLRTAHLSKPQAPVKIYGVDRLARTASRMHCSSVWAISSAAPRSHVFNTAPAPLNSNRAPTIPAPTPPPRPCASCAACLADIPSIRRPSPVNPERLQAPDPRSRLRSQTASKPQYRAPPGPALLIPPHRSPARRRIPAAEAAPCMYPPHPQSNLIPAQTPRQRMRTTPMRDTPARPWTVPSVARPREWAPTVITSKCPGRDVIVPQYPAQDSSQHQIASHLERRSKSASGPRGSSQQARLDETHEAFSQYFGGQLCLAPLAEELPRKILELGCGSGAWAIQSAVQFPDAQVLAVDAAPLPDRNIPANMHFELLDLSAELPFEPGTFDIVHARLVMTHVTNGENALKRAALLVKPGGLLLVEDLDIGSLVETGGPAVRRLASNIIQTWSARGADAELGRKMEAAISSLGCFPQVQACRIDMPLAGNSSDSEAKKKLGTAFKKSWLQLSEHVGRSVVAQHITEDMAREQREELDQGNWGAVLDVYFCWARRAL</sequence>
<proteinExistence type="predicted"/>
<dbReference type="EMBL" id="JARKIE010000105">
    <property type="protein sequence ID" value="KAJ7683772.1"/>
    <property type="molecule type" value="Genomic_DNA"/>
</dbReference>
<evidence type="ECO:0000313" key="2">
    <source>
        <dbReference type="EMBL" id="KAJ7683772.1"/>
    </source>
</evidence>
<organism evidence="2 3">
    <name type="scientific">Mycena rosella</name>
    <name type="common">Pink bonnet</name>
    <name type="synonym">Agaricus rosellus</name>
    <dbReference type="NCBI Taxonomy" id="1033263"/>
    <lineage>
        <taxon>Eukaryota</taxon>
        <taxon>Fungi</taxon>
        <taxon>Dikarya</taxon>
        <taxon>Basidiomycota</taxon>
        <taxon>Agaricomycotina</taxon>
        <taxon>Agaricomycetes</taxon>
        <taxon>Agaricomycetidae</taxon>
        <taxon>Agaricales</taxon>
        <taxon>Marasmiineae</taxon>
        <taxon>Mycenaceae</taxon>
        <taxon>Mycena</taxon>
    </lineage>
</organism>
<feature type="compositionally biased region" description="Polar residues" evidence="1">
    <location>
        <begin position="54"/>
        <end position="68"/>
    </location>
</feature>
<protein>
    <recommendedName>
        <fullName evidence="4">Methyltransferase domain-containing protein</fullName>
    </recommendedName>
</protein>
<dbReference type="SUPFAM" id="SSF53335">
    <property type="entry name" value="S-adenosyl-L-methionine-dependent methyltransferases"/>
    <property type="match status" value="1"/>
</dbReference>
<gene>
    <name evidence="2" type="ORF">B0H17DRAFT_1204907</name>
</gene>
<reference evidence="2" key="1">
    <citation type="submission" date="2023-03" db="EMBL/GenBank/DDBJ databases">
        <title>Massive genome expansion in bonnet fungi (Mycena s.s.) driven by repeated elements and novel gene families across ecological guilds.</title>
        <authorList>
            <consortium name="Lawrence Berkeley National Laboratory"/>
            <person name="Harder C.B."/>
            <person name="Miyauchi S."/>
            <person name="Viragh M."/>
            <person name="Kuo A."/>
            <person name="Thoen E."/>
            <person name="Andreopoulos B."/>
            <person name="Lu D."/>
            <person name="Skrede I."/>
            <person name="Drula E."/>
            <person name="Henrissat B."/>
            <person name="Morin E."/>
            <person name="Kohler A."/>
            <person name="Barry K."/>
            <person name="LaButti K."/>
            <person name="Morin E."/>
            <person name="Salamov A."/>
            <person name="Lipzen A."/>
            <person name="Mereny Z."/>
            <person name="Hegedus B."/>
            <person name="Baldrian P."/>
            <person name="Stursova M."/>
            <person name="Weitz H."/>
            <person name="Taylor A."/>
            <person name="Grigoriev I.V."/>
            <person name="Nagy L.G."/>
            <person name="Martin F."/>
            <person name="Kauserud H."/>
        </authorList>
    </citation>
    <scope>NUCLEOTIDE SEQUENCE</scope>
    <source>
        <strain evidence="2">CBHHK067</strain>
    </source>
</reference>
<evidence type="ECO:0008006" key="4">
    <source>
        <dbReference type="Google" id="ProtNLM"/>
    </source>
</evidence>
<feature type="region of interest" description="Disordered" evidence="1">
    <location>
        <begin position="298"/>
        <end position="335"/>
    </location>
</feature>
<dbReference type="Proteomes" id="UP001221757">
    <property type="component" value="Unassembled WGS sequence"/>
</dbReference>
<accession>A0AAD7DBQ6</accession>
<feature type="region of interest" description="Disordered" evidence="1">
    <location>
        <begin position="21"/>
        <end position="68"/>
    </location>
</feature>
<keyword evidence="3" id="KW-1185">Reference proteome</keyword>
<feature type="compositionally biased region" description="Low complexity" evidence="1">
    <location>
        <begin position="251"/>
        <end position="271"/>
    </location>
</feature>
<dbReference type="Pfam" id="PF13489">
    <property type="entry name" value="Methyltransf_23"/>
    <property type="match status" value="1"/>
</dbReference>
<dbReference type="InterPro" id="IPR029063">
    <property type="entry name" value="SAM-dependent_MTases_sf"/>
</dbReference>
<feature type="region of interest" description="Disordered" evidence="1">
    <location>
        <begin position="181"/>
        <end position="224"/>
    </location>
</feature>
<dbReference type="AlphaFoldDB" id="A0AAD7DBQ6"/>
<evidence type="ECO:0000256" key="1">
    <source>
        <dbReference type="SAM" id="MobiDB-lite"/>
    </source>
</evidence>
<dbReference type="Gene3D" id="3.40.50.150">
    <property type="entry name" value="Vaccinia Virus protein VP39"/>
    <property type="match status" value="1"/>
</dbReference>